<keyword evidence="2" id="KW-1185">Reference proteome</keyword>
<evidence type="ECO:0000313" key="2">
    <source>
        <dbReference type="Proteomes" id="UP000030687"/>
    </source>
</evidence>
<reference evidence="1 2" key="1">
    <citation type="submission" date="2013-10" db="EMBL/GenBank/DDBJ databases">
        <authorList>
            <consortium name="International Citrus Genome Consortium"/>
            <person name="Jenkins J."/>
            <person name="Schmutz J."/>
            <person name="Prochnik S."/>
            <person name="Rokhsar D."/>
            <person name="Gmitter F."/>
            <person name="Ollitrault P."/>
            <person name="Machado M."/>
            <person name="Talon M."/>
            <person name="Wincker P."/>
            <person name="Jaillon O."/>
            <person name="Morgante M."/>
        </authorList>
    </citation>
    <scope>NUCLEOTIDE SEQUENCE</scope>
    <source>
        <strain evidence="2">cv. Clemenules</strain>
    </source>
</reference>
<dbReference type="Gramene" id="ESR32620">
    <property type="protein sequence ID" value="ESR32620"/>
    <property type="gene ID" value="CICLE_v10006342mg"/>
</dbReference>
<dbReference type="EMBL" id="KI537036">
    <property type="protein sequence ID" value="ESR32620.1"/>
    <property type="molecule type" value="Genomic_DNA"/>
</dbReference>
<dbReference type="InParanoid" id="V4S1M7"/>
<sequence length="83" mass="9563">MNEETLTLDVYFSCRKILGQHSHVPANYFKVAELGSSYQSQHSPHIPGRILNKLTSANVHIWNHIMTSIRFETLFYIFPISSV</sequence>
<evidence type="ECO:0000313" key="1">
    <source>
        <dbReference type="EMBL" id="ESR32620.1"/>
    </source>
</evidence>
<accession>V4S1M7</accession>
<name>V4S1M7_CITCL</name>
<protein>
    <submittedName>
        <fullName evidence="1">Uncharacterized protein</fullName>
    </submittedName>
</protein>
<proteinExistence type="predicted"/>
<dbReference type="Proteomes" id="UP000030687">
    <property type="component" value="Unassembled WGS sequence"/>
</dbReference>
<dbReference type="AlphaFoldDB" id="V4S1M7"/>
<dbReference type="KEGG" id="cic:CICLE_v10006342mg"/>
<gene>
    <name evidence="1" type="ORF">CICLE_v10006342mg</name>
</gene>
<organism evidence="1 2">
    <name type="scientific">Citrus clementina</name>
    <name type="common">Clementine</name>
    <name type="synonym">Citrus deliciosa x Citrus sinensis</name>
    <dbReference type="NCBI Taxonomy" id="85681"/>
    <lineage>
        <taxon>Eukaryota</taxon>
        <taxon>Viridiplantae</taxon>
        <taxon>Streptophyta</taxon>
        <taxon>Embryophyta</taxon>
        <taxon>Tracheophyta</taxon>
        <taxon>Spermatophyta</taxon>
        <taxon>Magnoliopsida</taxon>
        <taxon>eudicotyledons</taxon>
        <taxon>Gunneridae</taxon>
        <taxon>Pentapetalae</taxon>
        <taxon>rosids</taxon>
        <taxon>malvids</taxon>
        <taxon>Sapindales</taxon>
        <taxon>Rutaceae</taxon>
        <taxon>Aurantioideae</taxon>
        <taxon>Citrus</taxon>
    </lineage>
</organism>